<dbReference type="KEGG" id="ster:AOA14_18890"/>
<proteinExistence type="predicted"/>
<dbReference type="PANTHER" id="PTHR34580:SF3">
    <property type="entry name" value="PROTEIN PAFB"/>
    <property type="match status" value="1"/>
</dbReference>
<dbReference type="Pfam" id="PF26109">
    <property type="entry name" value="WHD_BrxR"/>
    <property type="match status" value="1"/>
</dbReference>
<evidence type="ECO:0000259" key="3">
    <source>
        <dbReference type="Pfam" id="PF26109"/>
    </source>
</evidence>
<evidence type="ECO:0000259" key="2">
    <source>
        <dbReference type="Pfam" id="PF26107"/>
    </source>
</evidence>
<dbReference type="InterPro" id="IPR059020">
    <property type="entry name" value="CapW_CTD"/>
</dbReference>
<dbReference type="STRING" id="1219058.AOA14_18890"/>
<dbReference type="PANTHER" id="PTHR34580">
    <property type="match status" value="1"/>
</dbReference>
<dbReference type="Pfam" id="PF26107">
    <property type="entry name" value="BrxR_CTD"/>
    <property type="match status" value="1"/>
</dbReference>
<organism evidence="4 5">
    <name type="scientific">Sphingopyxis terrae subsp. terrae NBRC 15098</name>
    <dbReference type="NCBI Taxonomy" id="1219058"/>
    <lineage>
        <taxon>Bacteria</taxon>
        <taxon>Pseudomonadati</taxon>
        <taxon>Pseudomonadota</taxon>
        <taxon>Alphaproteobacteria</taxon>
        <taxon>Sphingomonadales</taxon>
        <taxon>Sphingomonadaceae</taxon>
        <taxon>Sphingopyxis</taxon>
    </lineage>
</organism>
<dbReference type="PIRSF" id="PIRSF015558">
    <property type="entry name" value="Txn_reg_DeoR_prd"/>
    <property type="match status" value="1"/>
</dbReference>
<dbReference type="Proteomes" id="UP000076234">
    <property type="component" value="Chromosome"/>
</dbReference>
<dbReference type="InterPro" id="IPR026881">
    <property type="entry name" value="WYL_dom"/>
</dbReference>
<protein>
    <submittedName>
        <fullName evidence="4">Transcriptional regulator</fullName>
    </submittedName>
</protein>
<dbReference type="PROSITE" id="PS52050">
    <property type="entry name" value="WYL"/>
    <property type="match status" value="1"/>
</dbReference>
<accession>A0A142W3M5</accession>
<dbReference type="AlphaFoldDB" id="A0A142W3M5"/>
<dbReference type="InterPro" id="IPR016634">
    <property type="entry name" value="CapW-like"/>
</dbReference>
<dbReference type="RefSeq" id="WP_062902921.1">
    <property type="nucleotide sequence ID" value="NZ_CP013342.1"/>
</dbReference>
<feature type="domain" description="WYL" evidence="1">
    <location>
        <begin position="125"/>
        <end position="190"/>
    </location>
</feature>
<sequence length="298" mass="33030">MDGESGLRRGVESRLEFIEFRLFWEGHVNRSDIVETFGVSINQASADLNRYLGLAGTNMVYDKSARTYVRSSSFKPIFHKPDAERYLTQIRSIADGIITPDDAWIGSVPGFACAPTPARGVSAPILRAVVTAIKRKEVLEVLYQSMSSPNPSWRWIAPHALVFDGFRWHARAHCVRSGEFKDFVLSRIGETRASKASEGTDSRDRDWLSDIDLVIAPHPELSVGQRKAIELDYAMEGGRATIPVKRALLYYALKRLGLDTDPSARRPQDQQIVLLNADAINSAMGAETSAQTHGAQDA</sequence>
<dbReference type="Pfam" id="PF13280">
    <property type="entry name" value="WYL"/>
    <property type="match status" value="1"/>
</dbReference>
<feature type="domain" description="DNA-binding transcriptional repressor CapW C-terminal dimerisation" evidence="2">
    <location>
        <begin position="211"/>
        <end position="280"/>
    </location>
</feature>
<reference evidence="5" key="1">
    <citation type="submission" date="2015-11" db="EMBL/GenBank/DDBJ databases">
        <title>Complete genome sequence of a polyethylene glycol-degrading strain Sphingopyxis terrae strain 203-1 (NBRC 15098).</title>
        <authorList>
            <person name="Yoshiyuki O."/>
            <person name="Shouta N."/>
            <person name="Nagata Y."/>
            <person name="Numata M."/>
            <person name="Tsuchikane K."/>
            <person name="Hosoyama A."/>
            <person name="Yamazoe A."/>
            <person name="Tsuda M."/>
            <person name="Fujita N."/>
            <person name="Kawai F."/>
        </authorList>
    </citation>
    <scope>NUCLEOTIDE SEQUENCE [LARGE SCALE GENOMIC DNA]</scope>
    <source>
        <strain evidence="5">203-1</strain>
    </source>
</reference>
<gene>
    <name evidence="4" type="ORF">AOA14_18890</name>
</gene>
<name>A0A142W3M5_9SPHN</name>
<dbReference type="InterPro" id="IPR059019">
    <property type="entry name" value="WHD_CapW"/>
</dbReference>
<feature type="domain" description="DNA-binding transcriptional repressor CapW winged helix-turn-helix" evidence="3">
    <location>
        <begin position="11"/>
        <end position="91"/>
    </location>
</feature>
<evidence type="ECO:0000313" key="4">
    <source>
        <dbReference type="EMBL" id="AMU96670.1"/>
    </source>
</evidence>
<dbReference type="EMBL" id="CP013342">
    <property type="protein sequence ID" value="AMU96670.1"/>
    <property type="molecule type" value="Genomic_DNA"/>
</dbReference>
<dbReference type="InterPro" id="IPR051534">
    <property type="entry name" value="CBASS_pafABC_assoc_protein"/>
</dbReference>
<reference evidence="4 5" key="2">
    <citation type="journal article" date="2016" name="Genome Announc.">
        <title>Complete Genome Sequence of Sphingopyxis terrae Strain 203-1 (NBRC 111660), a Polyethylene Glycol Degrader.</title>
        <authorList>
            <person name="Ohtsubo Y."/>
            <person name="Nonoyama S."/>
            <person name="Nagata Y."/>
            <person name="Numata M."/>
            <person name="Tsuchikane K."/>
            <person name="Hosoyama A."/>
            <person name="Yamazoe A."/>
            <person name="Tsuda M."/>
            <person name="Fujita N."/>
            <person name="Kawai F."/>
        </authorList>
    </citation>
    <scope>NUCLEOTIDE SEQUENCE [LARGE SCALE GENOMIC DNA]</scope>
    <source>
        <strain evidence="4 5">203-1</strain>
    </source>
</reference>
<evidence type="ECO:0000313" key="5">
    <source>
        <dbReference type="Proteomes" id="UP000076234"/>
    </source>
</evidence>
<evidence type="ECO:0000259" key="1">
    <source>
        <dbReference type="Pfam" id="PF13280"/>
    </source>
</evidence>